<evidence type="ECO:0000256" key="2">
    <source>
        <dbReference type="SAM" id="MobiDB-lite"/>
    </source>
</evidence>
<dbReference type="InterPro" id="IPR001789">
    <property type="entry name" value="Sig_transdc_resp-reg_receiver"/>
</dbReference>
<dbReference type="RefSeq" id="WP_310798569.1">
    <property type="nucleotide sequence ID" value="NZ_CP123872.1"/>
</dbReference>
<gene>
    <name evidence="4" type="ORF">QGN29_14365</name>
</gene>
<name>A0AA52EDE9_9PROT</name>
<keyword evidence="5" id="KW-1185">Reference proteome</keyword>
<dbReference type="PROSITE" id="PS50110">
    <property type="entry name" value="RESPONSE_REGULATORY"/>
    <property type="match status" value="1"/>
</dbReference>
<sequence length="276" mass="30925">MNEMYEKELPAIKALICIGNDHISHPIYEYIKRSGSVKTTIATNSLAAMNELYDEEYHFFLIAQELPDGDGLDLYKKMVDKGFITAQSRCIFLMENPSRNAAIKAAAMGIEHILVPPFSLKAVSDRMKTIYASVLEKPKPLKGVAVMAKNAHMAETLKNQAVEKRKKRGEVSMKIHAPHETADLILKDQKIIRKPRKATAILAKRTENKMYKAEVTKRRAPIAPAQEIPQEAAGKAESGIKPQLKIKEPRPIESLPPYPGMTAAQRERLHTFARVS</sequence>
<accession>A0AA52EDE9</accession>
<dbReference type="GO" id="GO:0000160">
    <property type="term" value="P:phosphorelay signal transduction system"/>
    <property type="evidence" value="ECO:0007669"/>
    <property type="project" value="InterPro"/>
</dbReference>
<dbReference type="KEGG" id="tmk:QGN29_14365"/>
<evidence type="ECO:0000313" key="4">
    <source>
        <dbReference type="EMBL" id="WND02731.1"/>
    </source>
</evidence>
<dbReference type="SUPFAM" id="SSF52172">
    <property type="entry name" value="CheY-like"/>
    <property type="match status" value="1"/>
</dbReference>
<comment type="caution">
    <text evidence="1">Lacks conserved residue(s) required for the propagation of feature annotation.</text>
</comment>
<feature type="region of interest" description="Disordered" evidence="2">
    <location>
        <begin position="226"/>
        <end position="263"/>
    </location>
</feature>
<proteinExistence type="predicted"/>
<evidence type="ECO:0000313" key="5">
    <source>
        <dbReference type="Proteomes" id="UP001268683"/>
    </source>
</evidence>
<dbReference type="Gene3D" id="3.40.50.2300">
    <property type="match status" value="1"/>
</dbReference>
<reference evidence="4" key="1">
    <citation type="submission" date="2023-04" db="EMBL/GenBank/DDBJ databases">
        <title>Complete genome sequence of Temperatibacter marinus.</title>
        <authorList>
            <person name="Rong J.-C."/>
            <person name="Yi M.-L."/>
            <person name="Zhao Q."/>
        </authorList>
    </citation>
    <scope>NUCLEOTIDE SEQUENCE</scope>
    <source>
        <strain evidence="4">NBRC 110045</strain>
    </source>
</reference>
<feature type="domain" description="Response regulatory" evidence="3">
    <location>
        <begin position="13"/>
        <end position="131"/>
    </location>
</feature>
<organism evidence="4 5">
    <name type="scientific">Temperatibacter marinus</name>
    <dbReference type="NCBI Taxonomy" id="1456591"/>
    <lineage>
        <taxon>Bacteria</taxon>
        <taxon>Pseudomonadati</taxon>
        <taxon>Pseudomonadota</taxon>
        <taxon>Alphaproteobacteria</taxon>
        <taxon>Kordiimonadales</taxon>
        <taxon>Temperatibacteraceae</taxon>
        <taxon>Temperatibacter</taxon>
    </lineage>
</organism>
<evidence type="ECO:0000259" key="3">
    <source>
        <dbReference type="PROSITE" id="PS50110"/>
    </source>
</evidence>
<dbReference type="Proteomes" id="UP001268683">
    <property type="component" value="Chromosome"/>
</dbReference>
<protein>
    <recommendedName>
        <fullName evidence="3">Response regulatory domain-containing protein</fullName>
    </recommendedName>
</protein>
<dbReference type="EMBL" id="CP123872">
    <property type="protein sequence ID" value="WND02731.1"/>
    <property type="molecule type" value="Genomic_DNA"/>
</dbReference>
<evidence type="ECO:0000256" key="1">
    <source>
        <dbReference type="PROSITE-ProRule" id="PRU00169"/>
    </source>
</evidence>
<dbReference type="InterPro" id="IPR011006">
    <property type="entry name" value="CheY-like_superfamily"/>
</dbReference>
<dbReference type="AlphaFoldDB" id="A0AA52EDE9"/>